<feature type="domain" description="AB hydrolase-1" evidence="1">
    <location>
        <begin position="36"/>
        <end position="145"/>
    </location>
</feature>
<dbReference type="PANTHER" id="PTHR43433:SF5">
    <property type="entry name" value="AB HYDROLASE-1 DOMAIN-CONTAINING PROTEIN"/>
    <property type="match status" value="1"/>
</dbReference>
<dbReference type="EMBL" id="JAHWQX010000003">
    <property type="protein sequence ID" value="MBW3097830.1"/>
    <property type="molecule type" value="Genomic_DNA"/>
</dbReference>
<keyword evidence="2" id="KW-0378">Hydrolase</keyword>
<sequence length="304" mass="32707">MPAARAEDVWYQSSDGLRLYARNYGTSEPSEASRLPLICLPGLTRNHRDFARLAAMIAADDSIARRVIAFDYRGRGRSARADPATYTIAQETEDLLTGLAALGIDRAIFLGTSRGGLILHALAATHAELIAAAILNDIGPVIETAGLAQIKAYLAAADASTAPGDWNAAATRQRAVHAKAFPALGAADWRHFAECVYVEGKDGTLRPDYDPRLLEPLRTMNFDAPLPTLWPQFDALAEGRKLLILRGENSTLLSEETVSEMLQRAPGGESYTAIGQGHAPFLHLGGVGERVMDFLRAIDASNAT</sequence>
<keyword evidence="3" id="KW-1185">Reference proteome</keyword>
<accession>A0ABS6WRY1</accession>
<proteinExistence type="predicted"/>
<dbReference type="GO" id="GO:0016787">
    <property type="term" value="F:hydrolase activity"/>
    <property type="evidence" value="ECO:0007669"/>
    <property type="project" value="UniProtKB-KW"/>
</dbReference>
<dbReference type="Proteomes" id="UP001430804">
    <property type="component" value="Unassembled WGS sequence"/>
</dbReference>
<dbReference type="PANTHER" id="PTHR43433">
    <property type="entry name" value="HYDROLASE, ALPHA/BETA FOLD FAMILY PROTEIN"/>
    <property type="match status" value="1"/>
</dbReference>
<dbReference type="RefSeq" id="WP_219201795.1">
    <property type="nucleotide sequence ID" value="NZ_JAHWQX010000003.1"/>
</dbReference>
<dbReference type="InterPro" id="IPR050471">
    <property type="entry name" value="AB_hydrolase"/>
</dbReference>
<dbReference type="Pfam" id="PF00561">
    <property type="entry name" value="Abhydrolase_1"/>
    <property type="match status" value="1"/>
</dbReference>
<dbReference type="InterPro" id="IPR000073">
    <property type="entry name" value="AB_hydrolase_1"/>
</dbReference>
<evidence type="ECO:0000313" key="2">
    <source>
        <dbReference type="EMBL" id="MBW3097830.1"/>
    </source>
</evidence>
<evidence type="ECO:0000259" key="1">
    <source>
        <dbReference type="Pfam" id="PF00561"/>
    </source>
</evidence>
<gene>
    <name evidence="2" type="ORF">KY465_11125</name>
</gene>
<comment type="caution">
    <text evidence="2">The sequence shown here is derived from an EMBL/GenBank/DDBJ whole genome shotgun (WGS) entry which is preliminary data.</text>
</comment>
<organism evidence="2 3">
    <name type="scientific">Pseudohoeflea coraliihabitans</name>
    <dbReference type="NCBI Taxonomy" id="2860393"/>
    <lineage>
        <taxon>Bacteria</taxon>
        <taxon>Pseudomonadati</taxon>
        <taxon>Pseudomonadota</taxon>
        <taxon>Alphaproteobacteria</taxon>
        <taxon>Hyphomicrobiales</taxon>
        <taxon>Rhizobiaceae</taxon>
        <taxon>Pseudohoeflea</taxon>
    </lineage>
</organism>
<name>A0ABS6WRY1_9HYPH</name>
<protein>
    <submittedName>
        <fullName evidence="2">Alpha/beta hydrolase</fullName>
    </submittedName>
</protein>
<reference evidence="2" key="1">
    <citation type="submission" date="2021-07" db="EMBL/GenBank/DDBJ databases">
        <title>Pseudohoeflea marina sp. nov. a polyhydroxyalcanoate-producing bacterium.</title>
        <authorList>
            <person name="Zheng W."/>
            <person name="Yu S."/>
            <person name="Huang Y."/>
        </authorList>
    </citation>
    <scope>NUCLEOTIDE SEQUENCE</scope>
    <source>
        <strain evidence="2">DP4N28-3</strain>
    </source>
</reference>
<evidence type="ECO:0000313" key="3">
    <source>
        <dbReference type="Proteomes" id="UP001430804"/>
    </source>
</evidence>